<dbReference type="Pfam" id="PF00571">
    <property type="entry name" value="CBS"/>
    <property type="match status" value="2"/>
</dbReference>
<evidence type="ECO:0000256" key="5">
    <source>
        <dbReference type="ARBA" id="ARBA00022694"/>
    </source>
</evidence>
<dbReference type="CDD" id="cd04595">
    <property type="entry name" value="CBS_pair_DHH_polyA_Pol_assoc"/>
    <property type="match status" value="1"/>
</dbReference>
<evidence type="ECO:0000256" key="9">
    <source>
        <dbReference type="ARBA" id="ARBA00022842"/>
    </source>
</evidence>
<evidence type="ECO:0000256" key="7">
    <source>
        <dbReference type="ARBA" id="ARBA00022723"/>
    </source>
</evidence>
<dbReference type="PANTHER" id="PTHR47788">
    <property type="entry name" value="POLYA POLYMERASE"/>
    <property type="match status" value="1"/>
</dbReference>
<dbReference type="SUPFAM" id="SSF81891">
    <property type="entry name" value="Poly A polymerase C-terminal region-like"/>
    <property type="match status" value="1"/>
</dbReference>
<dbReference type="InterPro" id="IPR043519">
    <property type="entry name" value="NT_sf"/>
</dbReference>
<protein>
    <submittedName>
        <fullName evidence="14">CBS domain-containing protein</fullName>
    </submittedName>
</protein>
<keyword evidence="3" id="KW-0820">tRNA-binding</keyword>
<comment type="cofactor">
    <cofactor evidence="1">
        <name>Mg(2+)</name>
        <dbReference type="ChEBI" id="CHEBI:18420"/>
    </cofactor>
</comment>
<dbReference type="InterPro" id="IPR000644">
    <property type="entry name" value="CBS_dom"/>
</dbReference>
<keyword evidence="5" id="KW-0819">tRNA processing</keyword>
<accession>A0ABW5T016</accession>
<dbReference type="Gene3D" id="1.10.3090.10">
    <property type="entry name" value="cca-adding enzyme, domain 2"/>
    <property type="match status" value="1"/>
</dbReference>
<dbReference type="CDD" id="cd05398">
    <property type="entry name" value="NT_ClassII-CCAase"/>
    <property type="match status" value="1"/>
</dbReference>
<evidence type="ECO:0000313" key="15">
    <source>
        <dbReference type="Proteomes" id="UP001597520"/>
    </source>
</evidence>
<dbReference type="Gene3D" id="3.30.460.10">
    <property type="entry name" value="Beta Polymerase, domain 2"/>
    <property type="match status" value="1"/>
</dbReference>
<dbReference type="RefSeq" id="WP_380712335.1">
    <property type="nucleotide sequence ID" value="NZ_JBHUML010000002.1"/>
</dbReference>
<dbReference type="InterPro" id="IPR032828">
    <property type="entry name" value="PolyA_RNA-bd"/>
</dbReference>
<dbReference type="Pfam" id="PF01368">
    <property type="entry name" value="DHH"/>
    <property type="match status" value="1"/>
</dbReference>
<dbReference type="SUPFAM" id="SSF81301">
    <property type="entry name" value="Nucleotidyltransferase"/>
    <property type="match status" value="1"/>
</dbReference>
<keyword evidence="6" id="KW-0548">Nucleotidyltransferase</keyword>
<comment type="caution">
    <text evidence="14">The sequence shown here is derived from an EMBL/GenBank/DDBJ whole genome shotgun (WGS) entry which is preliminary data.</text>
</comment>
<dbReference type="Pfam" id="PF12627">
    <property type="entry name" value="PolyA_pol_RNAbd"/>
    <property type="match status" value="1"/>
</dbReference>
<dbReference type="InterPro" id="IPR002646">
    <property type="entry name" value="PolA_pol_head_dom"/>
</dbReference>
<evidence type="ECO:0000256" key="10">
    <source>
        <dbReference type="ARBA" id="ARBA00022884"/>
    </source>
</evidence>
<evidence type="ECO:0000256" key="1">
    <source>
        <dbReference type="ARBA" id="ARBA00001946"/>
    </source>
</evidence>
<dbReference type="InterPro" id="IPR046342">
    <property type="entry name" value="CBS_dom_sf"/>
</dbReference>
<evidence type="ECO:0000256" key="11">
    <source>
        <dbReference type="PROSITE-ProRule" id="PRU00703"/>
    </source>
</evidence>
<keyword evidence="9" id="KW-0460">Magnesium</keyword>
<evidence type="ECO:0000256" key="4">
    <source>
        <dbReference type="ARBA" id="ARBA00022679"/>
    </source>
</evidence>
<dbReference type="Gene3D" id="3.10.310.30">
    <property type="match status" value="1"/>
</dbReference>
<keyword evidence="10 12" id="KW-0694">RNA-binding</keyword>
<dbReference type="InterPro" id="IPR003156">
    <property type="entry name" value="DHHA1_dom"/>
</dbReference>
<feature type="domain" description="CBS" evidence="13">
    <location>
        <begin position="313"/>
        <end position="372"/>
    </location>
</feature>
<name>A0ABW5T016_9BACI</name>
<dbReference type="InterPro" id="IPR038763">
    <property type="entry name" value="DHH_sf"/>
</dbReference>
<evidence type="ECO:0000259" key="13">
    <source>
        <dbReference type="PROSITE" id="PS51371"/>
    </source>
</evidence>
<evidence type="ECO:0000256" key="6">
    <source>
        <dbReference type="ARBA" id="ARBA00022695"/>
    </source>
</evidence>
<evidence type="ECO:0000313" key="14">
    <source>
        <dbReference type="EMBL" id="MFD2705075.1"/>
    </source>
</evidence>
<dbReference type="Proteomes" id="UP001597520">
    <property type="component" value="Unassembled WGS sequence"/>
</dbReference>
<keyword evidence="15" id="KW-1185">Reference proteome</keyword>
<feature type="domain" description="CBS" evidence="13">
    <location>
        <begin position="376"/>
        <end position="431"/>
    </location>
</feature>
<dbReference type="SUPFAM" id="SSF54631">
    <property type="entry name" value="CBS-domain pair"/>
    <property type="match status" value="1"/>
</dbReference>
<dbReference type="Gene3D" id="3.90.1640.10">
    <property type="entry name" value="inorganic pyrophosphatase (n-terminal core)"/>
    <property type="match status" value="1"/>
</dbReference>
<keyword evidence="4 12" id="KW-0808">Transferase</keyword>
<dbReference type="SUPFAM" id="SSF64182">
    <property type="entry name" value="DHH phosphoesterases"/>
    <property type="match status" value="1"/>
</dbReference>
<evidence type="ECO:0000256" key="3">
    <source>
        <dbReference type="ARBA" id="ARBA00022555"/>
    </source>
</evidence>
<reference evidence="15" key="1">
    <citation type="journal article" date="2019" name="Int. J. Syst. Evol. Microbiol.">
        <title>The Global Catalogue of Microorganisms (GCM) 10K type strain sequencing project: providing services to taxonomists for standard genome sequencing and annotation.</title>
        <authorList>
            <consortium name="The Broad Institute Genomics Platform"/>
            <consortium name="The Broad Institute Genome Sequencing Center for Infectious Disease"/>
            <person name="Wu L."/>
            <person name="Ma J."/>
        </authorList>
    </citation>
    <scope>NUCLEOTIDE SEQUENCE [LARGE SCALE GENOMIC DNA]</scope>
    <source>
        <strain evidence="15">KCTC 33792</strain>
    </source>
</reference>
<dbReference type="PANTHER" id="PTHR47788:SF1">
    <property type="entry name" value="A-ADDING TRNA NUCLEOTIDYLTRANSFERASE"/>
    <property type="match status" value="1"/>
</dbReference>
<comment type="similarity">
    <text evidence="2 12">Belongs to the tRNA nucleotidyltransferase/poly(A) polymerase family.</text>
</comment>
<evidence type="ECO:0000256" key="12">
    <source>
        <dbReference type="RuleBase" id="RU003953"/>
    </source>
</evidence>
<organism evidence="14 15">
    <name type="scientific">Salibacterium lacus</name>
    <dbReference type="NCBI Taxonomy" id="1898109"/>
    <lineage>
        <taxon>Bacteria</taxon>
        <taxon>Bacillati</taxon>
        <taxon>Bacillota</taxon>
        <taxon>Bacilli</taxon>
        <taxon>Bacillales</taxon>
        <taxon>Bacillaceae</taxon>
    </lineage>
</organism>
<keyword evidence="7" id="KW-0479">Metal-binding</keyword>
<dbReference type="PROSITE" id="PS51371">
    <property type="entry name" value="CBS"/>
    <property type="match status" value="2"/>
</dbReference>
<dbReference type="Pfam" id="PF01743">
    <property type="entry name" value="PolyA_pol"/>
    <property type="match status" value="1"/>
</dbReference>
<gene>
    <name evidence="14" type="ORF">ACFSUB_06310</name>
</gene>
<keyword evidence="11" id="KW-0129">CBS domain</keyword>
<keyword evidence="8" id="KW-0547">Nucleotide-binding</keyword>
<dbReference type="InterPro" id="IPR052390">
    <property type="entry name" value="tRNA_nt/polyA_polymerase"/>
</dbReference>
<dbReference type="Gene3D" id="3.10.580.10">
    <property type="entry name" value="CBS-domain"/>
    <property type="match status" value="2"/>
</dbReference>
<dbReference type="EMBL" id="JBHUML010000002">
    <property type="protein sequence ID" value="MFD2705075.1"/>
    <property type="molecule type" value="Genomic_DNA"/>
</dbReference>
<dbReference type="InterPro" id="IPR001667">
    <property type="entry name" value="DDH_dom"/>
</dbReference>
<evidence type="ECO:0000256" key="8">
    <source>
        <dbReference type="ARBA" id="ARBA00022741"/>
    </source>
</evidence>
<sequence length="844" mass="94609">MEVILSHEHMDFDALASMAAASALYPDAVMVLSGRQSEQVKQYLAIYRDHFPFIPEEDAPWDHINHIIVTDTPSLERTPAAFLKDRDIPVTVFDHHALSEEEKRRYTTYYLDNTGACITILLEEWMKQEWVPSESEVTLFALGLYTDTGSFSYPGTTLRDLKAGVFLMEHGLDLELVQQFSEDTLSSRQQEVFRGYLASCEHIGGQGLDVITSMMETKHYAGSLNVITSRLMETTGADAVVTVTAMKNKVFIIGRSASTRLSLLPVMQHFGGGGHERAASASVKDGNPTDILQMVKHLLGQSISSPVTAEAIMSAPVKTITEDVRVDEAKKRLIYYGHNGFPVVDTNDELIGIISRRDIDKAVQHHLGHAPIKGYMSTDCVTVSKTASFEEIQNIFIRHNIGRVPVMDNGMIVGIVSRTDVIEQLQQSTDEPHERVNVKTQMETLLSPDVVQLLKMIGETAAAEKMNAFIIGGMVRDILLGQKGEDIDIVVEGDGISLAEKTAHRFEGTADVHETFGTATVTLPSGRRVDFTTSRTEYYETPAALPTVSRSNIKEDLYRRDFTMNAMAASLHPSHFGDLIDYFHGREDMKKKTLRVLHNLSFVEDPTRILRGIRFEQRFQFHMSKETTAFIHYSASAVSSLSRTRIIAEFQSLLKEADPVQSLARLDELGVLHAFFPGAVWTRQTKDVLKGYLDSPEQPKDLPEWFCILFCLYLTNPDTVKAAEAAAFTKKQKSVVQSTSFLLSLLNEKEWNSLGRFHSCVSRVSDEALFFAAIAADKKQAGFLLQYREKRSKLKPLLNGHDLKAAGLAPGPDFRDYLFSLEQKMLDEEITTRDEALHYIRQHE</sequence>
<dbReference type="Pfam" id="PF02272">
    <property type="entry name" value="DHHA1"/>
    <property type="match status" value="1"/>
</dbReference>
<evidence type="ECO:0000256" key="2">
    <source>
        <dbReference type="ARBA" id="ARBA00007265"/>
    </source>
</evidence>
<proteinExistence type="inferred from homology"/>
<dbReference type="SMART" id="SM00116">
    <property type="entry name" value="CBS"/>
    <property type="match status" value="2"/>
</dbReference>